<proteinExistence type="inferred from homology"/>
<dbReference type="PANTHER" id="PTHR33365">
    <property type="entry name" value="YALI0B05434P"/>
    <property type="match status" value="1"/>
</dbReference>
<dbReference type="GO" id="GO:0043386">
    <property type="term" value="P:mycotoxin biosynthetic process"/>
    <property type="evidence" value="ECO:0007669"/>
    <property type="project" value="InterPro"/>
</dbReference>
<dbReference type="PANTHER" id="PTHR33365:SF4">
    <property type="entry name" value="CYCLOCHLOROTINE BIOSYNTHESIS PROTEIN O"/>
    <property type="match status" value="1"/>
</dbReference>
<dbReference type="InterPro" id="IPR021765">
    <property type="entry name" value="UstYa-like"/>
</dbReference>
<comment type="caution">
    <text evidence="3">The sequence shown here is derived from an EMBL/GenBank/DDBJ whole genome shotgun (WGS) entry which is preliminary data.</text>
</comment>
<dbReference type="Pfam" id="PF11807">
    <property type="entry name" value="UstYa"/>
    <property type="match status" value="1"/>
</dbReference>
<evidence type="ECO:0000256" key="1">
    <source>
        <dbReference type="ARBA" id="ARBA00004685"/>
    </source>
</evidence>
<gene>
    <name evidence="3" type="ORF">CKM354_001005900</name>
</gene>
<keyword evidence="4" id="KW-1185">Reference proteome</keyword>
<evidence type="ECO:0000313" key="3">
    <source>
        <dbReference type="EMBL" id="GIZ46957.1"/>
    </source>
</evidence>
<reference evidence="3 4" key="1">
    <citation type="submission" date="2021-01" db="EMBL/GenBank/DDBJ databases">
        <title>Cercospora kikuchii MAFF 305040 whole genome shotgun sequence.</title>
        <authorList>
            <person name="Kashiwa T."/>
            <person name="Suzuki T."/>
        </authorList>
    </citation>
    <scope>NUCLEOTIDE SEQUENCE [LARGE SCALE GENOMIC DNA]</scope>
    <source>
        <strain evidence="3 4">MAFF 305040</strain>
    </source>
</reference>
<dbReference type="Proteomes" id="UP000825890">
    <property type="component" value="Unassembled WGS sequence"/>
</dbReference>
<name>A0A9P3CSV6_9PEZI</name>
<accession>A0A9P3CSV6</accession>
<evidence type="ECO:0000256" key="2">
    <source>
        <dbReference type="ARBA" id="ARBA00035112"/>
    </source>
</evidence>
<comment type="pathway">
    <text evidence="1">Mycotoxin biosynthesis.</text>
</comment>
<dbReference type="OrthoDB" id="3687641at2759"/>
<dbReference type="GeneID" id="68295634"/>
<evidence type="ECO:0000313" key="4">
    <source>
        <dbReference type="Proteomes" id="UP000825890"/>
    </source>
</evidence>
<protein>
    <submittedName>
        <fullName evidence="3">Uncharacterized protein</fullName>
    </submittedName>
</protein>
<dbReference type="AlphaFoldDB" id="A0A9P3CSV6"/>
<comment type="similarity">
    <text evidence="2">Belongs to the ustYa family.</text>
</comment>
<dbReference type="RefSeq" id="XP_044661444.1">
    <property type="nucleotide sequence ID" value="XM_044805509.1"/>
</dbReference>
<sequence>MYVRHGLDADVYDTDFVPARKAIEMEERQFTGAPLWDSEGLPYFSEEDQKIPYLGTSPVAIPAWEELIKDRYFLVTEEEARQAWGPDYKKYYRYPDIPGHPGGYVGGLDVLHSLHCVNELRKQLFHKDRCDQSQTEHQKAVDEYHIVHCLEMMRQNIECKSDLSLVPAIWWPSLKNGTGSSFIFPEQTHTCRNFKKVREWASERYARTKRMGESKQLPPDSV</sequence>
<dbReference type="EMBL" id="BOLY01000006">
    <property type="protein sequence ID" value="GIZ46957.1"/>
    <property type="molecule type" value="Genomic_DNA"/>
</dbReference>
<organism evidence="3 4">
    <name type="scientific">Cercospora kikuchii</name>
    <dbReference type="NCBI Taxonomy" id="84275"/>
    <lineage>
        <taxon>Eukaryota</taxon>
        <taxon>Fungi</taxon>
        <taxon>Dikarya</taxon>
        <taxon>Ascomycota</taxon>
        <taxon>Pezizomycotina</taxon>
        <taxon>Dothideomycetes</taxon>
        <taxon>Dothideomycetidae</taxon>
        <taxon>Mycosphaerellales</taxon>
        <taxon>Mycosphaerellaceae</taxon>
        <taxon>Cercospora</taxon>
    </lineage>
</organism>